<comment type="caution">
    <text evidence="2">The sequence shown here is derived from an EMBL/GenBank/DDBJ whole genome shotgun (WGS) entry which is preliminary data.</text>
</comment>
<feature type="chain" id="PRO_5004136989" description="Porin domain-containing protein" evidence="1">
    <location>
        <begin position="24"/>
        <end position="390"/>
    </location>
</feature>
<keyword evidence="3" id="KW-1185">Reference proteome</keyword>
<dbReference type="Proteomes" id="UP000013148">
    <property type="component" value="Unassembled WGS sequence"/>
</dbReference>
<gene>
    <name evidence="2" type="ORF">F964_00429</name>
</gene>
<evidence type="ECO:0008006" key="4">
    <source>
        <dbReference type="Google" id="ProtNLM"/>
    </source>
</evidence>
<dbReference type="PATRIC" id="fig|1217656.3.peg.421"/>
<sequence>MKKNNLQLIVASILVAFISPSYAGISFGDRNSETGQLTVSGYVRGNYQLKQYGENADDQKIRFDAAQLKLDYARGDLFGHAEYRCYQYERLCDFSTMIDAYVGYRLNKTDQLVVGMQPIPFGPGRFWGNSLFGSINTTAGLEDVHNVGVNYHAELPTATKFDLGYFAIDGGHYSGTYTPNSGRYTVNYVRSDDESQTNLQEKNMWVGRITQDIPLAVEGLNTQIGVSYWISEIDNKKTNQTGRRKAWSVFSKLNYGALGLTLTGGENDISNKDLIHPDTSLMGSYDSEYAVANKATYYTADLGYTFKDVQQIGNITPYFMHSRYNKDLSGSQDSTRNILGVSIDYKQLSLLAEYIVSKNDPFIGGNLSSLAQGDDNKWNKLLNLTLFYYF</sequence>
<feature type="signal peptide" evidence="1">
    <location>
        <begin position="1"/>
        <end position="23"/>
    </location>
</feature>
<reference evidence="2 3" key="1">
    <citation type="submission" date="2013-02" db="EMBL/GenBank/DDBJ databases">
        <title>The Genome Sequence of Acinetobacter guillouiae NIPH 991.</title>
        <authorList>
            <consortium name="The Broad Institute Genome Sequencing Platform"/>
            <consortium name="The Broad Institute Genome Sequencing Center for Infectious Disease"/>
            <person name="Cerqueira G."/>
            <person name="Feldgarden M."/>
            <person name="Courvalin P."/>
            <person name="Perichon B."/>
            <person name="Grillot-Courvalin C."/>
            <person name="Clermont D."/>
            <person name="Rocha E."/>
            <person name="Yoon E.-J."/>
            <person name="Nemec A."/>
            <person name="Walker B."/>
            <person name="Young S.K."/>
            <person name="Zeng Q."/>
            <person name="Gargeya S."/>
            <person name="Fitzgerald M."/>
            <person name="Haas B."/>
            <person name="Abouelleil A."/>
            <person name="Alvarado L."/>
            <person name="Arachchi H.M."/>
            <person name="Berlin A.M."/>
            <person name="Chapman S.B."/>
            <person name="Dewar J."/>
            <person name="Goldberg J."/>
            <person name="Griggs A."/>
            <person name="Gujja S."/>
            <person name="Hansen M."/>
            <person name="Howarth C."/>
            <person name="Imamovic A."/>
            <person name="Larimer J."/>
            <person name="McCowan C."/>
            <person name="Murphy C."/>
            <person name="Neiman D."/>
            <person name="Pearson M."/>
            <person name="Priest M."/>
            <person name="Roberts A."/>
            <person name="Saif S."/>
            <person name="Shea T."/>
            <person name="Sisk P."/>
            <person name="Sykes S."/>
            <person name="Wortman J."/>
            <person name="Nusbaum C."/>
            <person name="Birren B."/>
        </authorList>
    </citation>
    <scope>NUCLEOTIDE SEQUENCE [LARGE SCALE GENOMIC DNA]</scope>
    <source>
        <strain evidence="2 3">NIPH 991</strain>
    </source>
</reference>
<dbReference type="eggNOG" id="COG2831">
    <property type="taxonomic scope" value="Bacteria"/>
</dbReference>
<accession>N8YBF1</accession>
<evidence type="ECO:0000313" key="3">
    <source>
        <dbReference type="Proteomes" id="UP000013148"/>
    </source>
</evidence>
<dbReference type="HOGENOM" id="CLU_043009_0_1_6"/>
<keyword evidence="1" id="KW-0732">Signal</keyword>
<evidence type="ECO:0000313" key="2">
    <source>
        <dbReference type="EMBL" id="ENV18629.1"/>
    </source>
</evidence>
<protein>
    <recommendedName>
        <fullName evidence="4">Porin domain-containing protein</fullName>
    </recommendedName>
</protein>
<dbReference type="RefSeq" id="WP_004817244.1">
    <property type="nucleotide sequence ID" value="NZ_KB849455.1"/>
</dbReference>
<name>N8YBF1_ACIGI</name>
<proteinExistence type="predicted"/>
<evidence type="ECO:0000256" key="1">
    <source>
        <dbReference type="SAM" id="SignalP"/>
    </source>
</evidence>
<dbReference type="AlphaFoldDB" id="N8YBF1"/>
<dbReference type="SUPFAM" id="SSF56935">
    <property type="entry name" value="Porins"/>
    <property type="match status" value="1"/>
</dbReference>
<dbReference type="EMBL" id="APPJ01000004">
    <property type="protein sequence ID" value="ENV18629.1"/>
    <property type="molecule type" value="Genomic_DNA"/>
</dbReference>
<organism evidence="2 3">
    <name type="scientific">Acinetobacter guillouiae NIPH 991</name>
    <dbReference type="NCBI Taxonomy" id="1217656"/>
    <lineage>
        <taxon>Bacteria</taxon>
        <taxon>Pseudomonadati</taxon>
        <taxon>Pseudomonadota</taxon>
        <taxon>Gammaproteobacteria</taxon>
        <taxon>Moraxellales</taxon>
        <taxon>Moraxellaceae</taxon>
        <taxon>Acinetobacter</taxon>
    </lineage>
</organism>